<keyword evidence="2" id="KW-1185">Reference proteome</keyword>
<evidence type="ECO:0000313" key="2">
    <source>
        <dbReference type="Proteomes" id="UP001202328"/>
    </source>
</evidence>
<reference evidence="1" key="1">
    <citation type="submission" date="2022-04" db="EMBL/GenBank/DDBJ databases">
        <title>A functionally conserved STORR gene fusion in Papaver species that diverged 16.8 million years ago.</title>
        <authorList>
            <person name="Catania T."/>
        </authorList>
    </citation>
    <scope>NUCLEOTIDE SEQUENCE</scope>
    <source>
        <strain evidence="1">S-188037</strain>
    </source>
</reference>
<gene>
    <name evidence="1" type="ORF">MKW98_005285</name>
</gene>
<organism evidence="1 2">
    <name type="scientific">Papaver atlanticum</name>
    <dbReference type="NCBI Taxonomy" id="357466"/>
    <lineage>
        <taxon>Eukaryota</taxon>
        <taxon>Viridiplantae</taxon>
        <taxon>Streptophyta</taxon>
        <taxon>Embryophyta</taxon>
        <taxon>Tracheophyta</taxon>
        <taxon>Spermatophyta</taxon>
        <taxon>Magnoliopsida</taxon>
        <taxon>Ranunculales</taxon>
        <taxon>Papaveraceae</taxon>
        <taxon>Papaveroideae</taxon>
        <taxon>Papaver</taxon>
    </lineage>
</organism>
<dbReference type="Proteomes" id="UP001202328">
    <property type="component" value="Unassembled WGS sequence"/>
</dbReference>
<accession>A0AAD4RWD6</accession>
<protein>
    <submittedName>
        <fullName evidence="1">Uncharacterized protein</fullName>
    </submittedName>
</protein>
<proteinExistence type="predicted"/>
<comment type="caution">
    <text evidence="1">The sequence shown here is derived from an EMBL/GenBank/DDBJ whole genome shotgun (WGS) entry which is preliminary data.</text>
</comment>
<name>A0AAD4RWD6_9MAGN</name>
<sequence>MILLSQGLLGVYSFSQFNNGSTVVYARSSTKMDLVALNFLDFKGCPFIEFWKSGCTRGQIQRSSHVSIIVFIT</sequence>
<evidence type="ECO:0000313" key="1">
    <source>
        <dbReference type="EMBL" id="KAI3836952.1"/>
    </source>
</evidence>
<dbReference type="AlphaFoldDB" id="A0AAD4RWD6"/>
<dbReference type="EMBL" id="JAJJMB010017633">
    <property type="protein sequence ID" value="KAI3836952.1"/>
    <property type="molecule type" value="Genomic_DNA"/>
</dbReference>